<evidence type="ECO:0000256" key="2">
    <source>
        <dbReference type="ARBA" id="ARBA00022525"/>
    </source>
</evidence>
<accession>A0A8S3T1T3</accession>
<comment type="caution">
    <text evidence="6">The sequence shown here is derived from an EMBL/GenBank/DDBJ whole genome shotgun (WGS) entry which is preliminary data.</text>
</comment>
<keyword evidence="3 4" id="KW-0732">Signal</keyword>
<dbReference type="InterPro" id="IPR008983">
    <property type="entry name" value="Tumour_necrosis_fac-like_dom"/>
</dbReference>
<dbReference type="InterPro" id="IPR001073">
    <property type="entry name" value="C1q_dom"/>
</dbReference>
<feature type="domain" description="C1q" evidence="5">
    <location>
        <begin position="33"/>
        <end position="164"/>
    </location>
</feature>
<evidence type="ECO:0000256" key="3">
    <source>
        <dbReference type="ARBA" id="ARBA00022729"/>
    </source>
</evidence>
<reference evidence="6" key="1">
    <citation type="submission" date="2021-03" db="EMBL/GenBank/DDBJ databases">
        <authorList>
            <person name="Bekaert M."/>
        </authorList>
    </citation>
    <scope>NUCLEOTIDE SEQUENCE</scope>
</reference>
<proteinExistence type="predicted"/>
<evidence type="ECO:0000313" key="7">
    <source>
        <dbReference type="Proteomes" id="UP000683360"/>
    </source>
</evidence>
<protein>
    <submittedName>
        <fullName evidence="6">C1QL</fullName>
    </submittedName>
</protein>
<dbReference type="OrthoDB" id="6145438at2759"/>
<evidence type="ECO:0000313" key="6">
    <source>
        <dbReference type="EMBL" id="CAG2225293.1"/>
    </source>
</evidence>
<dbReference type="PROSITE" id="PS50871">
    <property type="entry name" value="C1Q"/>
    <property type="match status" value="1"/>
</dbReference>
<keyword evidence="2" id="KW-0964">Secreted</keyword>
<gene>
    <name evidence="6" type="ORF">MEDL_38454</name>
</gene>
<dbReference type="EMBL" id="CAJPWZ010001844">
    <property type="protein sequence ID" value="CAG2225293.1"/>
    <property type="molecule type" value="Genomic_DNA"/>
</dbReference>
<evidence type="ECO:0000256" key="4">
    <source>
        <dbReference type="SAM" id="SignalP"/>
    </source>
</evidence>
<dbReference type="SMART" id="SM00110">
    <property type="entry name" value="C1Q"/>
    <property type="match status" value="1"/>
</dbReference>
<organism evidence="6 7">
    <name type="scientific">Mytilus edulis</name>
    <name type="common">Blue mussel</name>
    <dbReference type="NCBI Taxonomy" id="6550"/>
    <lineage>
        <taxon>Eukaryota</taxon>
        <taxon>Metazoa</taxon>
        <taxon>Spiralia</taxon>
        <taxon>Lophotrochozoa</taxon>
        <taxon>Mollusca</taxon>
        <taxon>Bivalvia</taxon>
        <taxon>Autobranchia</taxon>
        <taxon>Pteriomorphia</taxon>
        <taxon>Mytilida</taxon>
        <taxon>Mytiloidea</taxon>
        <taxon>Mytilidae</taxon>
        <taxon>Mytilinae</taxon>
        <taxon>Mytilus</taxon>
    </lineage>
</organism>
<name>A0A8S3T1T3_MYTED</name>
<dbReference type="SUPFAM" id="SSF49842">
    <property type="entry name" value="TNF-like"/>
    <property type="match status" value="1"/>
</dbReference>
<sequence length="164" mass="18473">MFELILILFVVSATPQAEGCRIDDVIQEKIEDMLKERPAFFAFVKGNHVTFTGHDILKFGDVKTNIGNHYDATTGHFTAPKPGLYEISCLLYGVGASRVTFQIHKNSQIFAYGFAPGREYNSNTVSLLMELTKGDKVYVKHRIPGRRETVQGNKHSYFSGRLLQ</sequence>
<evidence type="ECO:0000259" key="5">
    <source>
        <dbReference type="PROSITE" id="PS50871"/>
    </source>
</evidence>
<dbReference type="GO" id="GO:0005576">
    <property type="term" value="C:extracellular region"/>
    <property type="evidence" value="ECO:0007669"/>
    <property type="project" value="UniProtKB-SubCell"/>
</dbReference>
<dbReference type="Proteomes" id="UP000683360">
    <property type="component" value="Unassembled WGS sequence"/>
</dbReference>
<dbReference type="Gene3D" id="2.60.120.40">
    <property type="match status" value="1"/>
</dbReference>
<dbReference type="PANTHER" id="PTHR22923">
    <property type="entry name" value="CEREBELLIN-RELATED"/>
    <property type="match status" value="1"/>
</dbReference>
<dbReference type="AlphaFoldDB" id="A0A8S3T1T3"/>
<dbReference type="PANTHER" id="PTHR22923:SF113">
    <property type="entry name" value="COMPLEMENT C1Q-LIKE PROTEIN 4"/>
    <property type="match status" value="1"/>
</dbReference>
<feature type="chain" id="PRO_5035745813" evidence="4">
    <location>
        <begin position="20"/>
        <end position="164"/>
    </location>
</feature>
<keyword evidence="7" id="KW-1185">Reference proteome</keyword>
<comment type="subcellular location">
    <subcellularLocation>
        <location evidence="1">Secreted</location>
    </subcellularLocation>
</comment>
<dbReference type="Pfam" id="PF00386">
    <property type="entry name" value="C1q"/>
    <property type="match status" value="1"/>
</dbReference>
<feature type="signal peptide" evidence="4">
    <location>
        <begin position="1"/>
        <end position="19"/>
    </location>
</feature>
<evidence type="ECO:0000256" key="1">
    <source>
        <dbReference type="ARBA" id="ARBA00004613"/>
    </source>
</evidence>
<dbReference type="InterPro" id="IPR050822">
    <property type="entry name" value="Cerebellin_Synaptic_Org"/>
</dbReference>
<dbReference type="PRINTS" id="PR00007">
    <property type="entry name" value="COMPLEMNTC1Q"/>
</dbReference>